<dbReference type="KEGG" id="manq:L1994_11745"/>
<dbReference type="Proteomes" id="UP001218895">
    <property type="component" value="Chromosome"/>
</dbReference>
<protein>
    <submittedName>
        <fullName evidence="2">NTP transferase domain-containing protein</fullName>
    </submittedName>
</protein>
<evidence type="ECO:0000259" key="1">
    <source>
        <dbReference type="Pfam" id="PF00483"/>
    </source>
</evidence>
<dbReference type="Gene3D" id="3.90.550.10">
    <property type="entry name" value="Spore Coat Polysaccharide Biosynthesis Protein SpsA, Chain A"/>
    <property type="match status" value="1"/>
</dbReference>
<keyword evidence="3" id="KW-1185">Reference proteome</keyword>
<accession>A0AAF0JMU6</accession>
<dbReference type="GeneID" id="79951084"/>
<dbReference type="InterPro" id="IPR029044">
    <property type="entry name" value="Nucleotide-diphossugar_trans"/>
</dbReference>
<dbReference type="EMBL" id="CP091092">
    <property type="protein sequence ID" value="WFN36791.1"/>
    <property type="molecule type" value="Genomic_DNA"/>
</dbReference>
<reference evidence="2" key="1">
    <citation type="submission" date="2022-01" db="EMBL/GenBank/DDBJ databases">
        <title>Complete genome of Methanomicrobium antiquum DSM 21220.</title>
        <authorList>
            <person name="Chen S.-C."/>
            <person name="You Y.-T."/>
            <person name="Zhou Y.-Z."/>
            <person name="Lai M.-C."/>
        </authorList>
    </citation>
    <scope>NUCLEOTIDE SEQUENCE</scope>
    <source>
        <strain evidence="2">DSM 21220</strain>
    </source>
</reference>
<dbReference type="SUPFAM" id="SSF53448">
    <property type="entry name" value="Nucleotide-diphospho-sugar transferases"/>
    <property type="match status" value="1"/>
</dbReference>
<evidence type="ECO:0000313" key="3">
    <source>
        <dbReference type="Proteomes" id="UP001218895"/>
    </source>
</evidence>
<keyword evidence="2" id="KW-0808">Transferase</keyword>
<gene>
    <name evidence="2" type="ORF">L1994_11745</name>
</gene>
<proteinExistence type="predicted"/>
<dbReference type="GO" id="GO:0016740">
    <property type="term" value="F:transferase activity"/>
    <property type="evidence" value="ECO:0007669"/>
    <property type="project" value="UniProtKB-KW"/>
</dbReference>
<dbReference type="Pfam" id="PF00483">
    <property type="entry name" value="NTP_transferase"/>
    <property type="match status" value="1"/>
</dbReference>
<evidence type="ECO:0000313" key="2">
    <source>
        <dbReference type="EMBL" id="WFN36791.1"/>
    </source>
</evidence>
<feature type="domain" description="Nucleotidyl transferase" evidence="1">
    <location>
        <begin position="5"/>
        <end position="136"/>
    </location>
</feature>
<organism evidence="2 3">
    <name type="scientific">Methanomicrobium antiquum</name>
    <dbReference type="NCBI Taxonomy" id="487686"/>
    <lineage>
        <taxon>Archaea</taxon>
        <taxon>Methanobacteriati</taxon>
        <taxon>Methanobacteriota</taxon>
        <taxon>Stenosarchaea group</taxon>
        <taxon>Methanomicrobia</taxon>
        <taxon>Methanomicrobiales</taxon>
        <taxon>Methanomicrobiaceae</taxon>
        <taxon>Methanomicrobium</taxon>
    </lineage>
</organism>
<dbReference type="InterPro" id="IPR005835">
    <property type="entry name" value="NTP_transferase_dom"/>
</dbReference>
<sequence length="235" mass="26393">MLPVVILAGGLATRLYPITKTIPKSMIEIAGRPFIDHQLELLKEKGVEEVILCLGNLGESVEAHVGDGSQFGINVRYSYDGEKLLGTGGALKKAGKLLPDDFVILYGDSYLDIDIEQIIQHYYEEELPVLMTVYKNNDAFDKSNIVLKDSRVVRYEKNVSDPEMIYIDYGLIVIRKEIFSGYPADEPFDLSLVISDSVNLGIVSAFVVENRFYETGSVQGIKETEDYIINRKPRF</sequence>
<dbReference type="PANTHER" id="PTHR22572">
    <property type="entry name" value="SUGAR-1-PHOSPHATE GUANYL TRANSFERASE"/>
    <property type="match status" value="1"/>
</dbReference>
<name>A0AAF0JMU6_9EURY</name>
<dbReference type="InterPro" id="IPR050486">
    <property type="entry name" value="Mannose-1P_guanyltransferase"/>
</dbReference>
<dbReference type="RefSeq" id="WP_278099627.1">
    <property type="nucleotide sequence ID" value="NZ_CP091092.1"/>
</dbReference>
<dbReference type="AlphaFoldDB" id="A0AAF0JMU6"/>